<dbReference type="Proteomes" id="UP000663877">
    <property type="component" value="Unassembled WGS sequence"/>
</dbReference>
<comment type="caution">
    <text evidence="4">The sequence shown here is derived from an EMBL/GenBank/DDBJ whole genome shotgun (WGS) entry which is preliminary data.</text>
</comment>
<protein>
    <submittedName>
        <fullName evidence="4">Uncharacterized protein</fullName>
    </submittedName>
</protein>
<gene>
    <name evidence="4" type="ORF">BJG266_LOCUS35102</name>
    <name evidence="3" type="ORF">QVE165_LOCUS10226</name>
</gene>
<dbReference type="SUPFAM" id="SSF51735">
    <property type="entry name" value="NAD(P)-binding Rossmann-fold domains"/>
    <property type="match status" value="1"/>
</dbReference>
<dbReference type="EMBL" id="CAJNOI010000846">
    <property type="protein sequence ID" value="CAF1353759.1"/>
    <property type="molecule type" value="Genomic_DNA"/>
</dbReference>
<dbReference type="Proteomes" id="UP000663832">
    <property type="component" value="Unassembled WGS sequence"/>
</dbReference>
<organism evidence="4 6">
    <name type="scientific">Adineta steineri</name>
    <dbReference type="NCBI Taxonomy" id="433720"/>
    <lineage>
        <taxon>Eukaryota</taxon>
        <taxon>Metazoa</taxon>
        <taxon>Spiralia</taxon>
        <taxon>Gnathifera</taxon>
        <taxon>Rotifera</taxon>
        <taxon>Eurotatoria</taxon>
        <taxon>Bdelloidea</taxon>
        <taxon>Adinetida</taxon>
        <taxon>Adinetidae</taxon>
        <taxon>Adineta</taxon>
    </lineage>
</organism>
<dbReference type="PRINTS" id="PR00080">
    <property type="entry name" value="SDRFAMILY"/>
</dbReference>
<evidence type="ECO:0000313" key="5">
    <source>
        <dbReference type="Proteomes" id="UP000663832"/>
    </source>
</evidence>
<name>A0A815HQI2_9BILA</name>
<evidence type="ECO:0000313" key="4">
    <source>
        <dbReference type="EMBL" id="CAF1353759.1"/>
    </source>
</evidence>
<dbReference type="Pfam" id="PF00106">
    <property type="entry name" value="adh_short"/>
    <property type="match status" value="1"/>
</dbReference>
<comment type="similarity">
    <text evidence="2">Belongs to the short-chain dehydrogenases/reductases (SDR) family.</text>
</comment>
<dbReference type="PRINTS" id="PR00081">
    <property type="entry name" value="GDHRDH"/>
</dbReference>
<dbReference type="Gene3D" id="3.40.50.720">
    <property type="entry name" value="NAD(P)-binding Rossmann-like Domain"/>
    <property type="match status" value="1"/>
</dbReference>
<proteinExistence type="inferred from homology"/>
<dbReference type="Pfam" id="PF05219">
    <property type="entry name" value="DREV"/>
    <property type="match status" value="1"/>
</dbReference>
<dbReference type="OrthoDB" id="191139at2759"/>
<evidence type="ECO:0000256" key="2">
    <source>
        <dbReference type="RuleBase" id="RU000363"/>
    </source>
</evidence>
<dbReference type="GO" id="GO:0016491">
    <property type="term" value="F:oxidoreductase activity"/>
    <property type="evidence" value="ECO:0007669"/>
    <property type="project" value="UniProtKB-KW"/>
</dbReference>
<dbReference type="InterPro" id="IPR036291">
    <property type="entry name" value="NAD(P)-bd_dom_sf"/>
</dbReference>
<dbReference type="GO" id="GO:0106370">
    <property type="term" value="F:protein-L-histidine N-pros-methyltransferase activity"/>
    <property type="evidence" value="ECO:0007669"/>
    <property type="project" value="InterPro"/>
</dbReference>
<dbReference type="AlphaFoldDB" id="A0A815HQI2"/>
<dbReference type="InterPro" id="IPR002347">
    <property type="entry name" value="SDR_fam"/>
</dbReference>
<evidence type="ECO:0000256" key="1">
    <source>
        <dbReference type="ARBA" id="ARBA00023002"/>
    </source>
</evidence>
<reference evidence="4" key="1">
    <citation type="submission" date="2021-02" db="EMBL/GenBank/DDBJ databases">
        <authorList>
            <person name="Nowell W R."/>
        </authorList>
    </citation>
    <scope>NUCLEOTIDE SEQUENCE</scope>
</reference>
<keyword evidence="5" id="KW-1185">Reference proteome</keyword>
<evidence type="ECO:0000313" key="3">
    <source>
        <dbReference type="EMBL" id="CAF0915120.1"/>
    </source>
</evidence>
<dbReference type="EMBL" id="CAJNOM010000047">
    <property type="protein sequence ID" value="CAF0915120.1"/>
    <property type="molecule type" value="Genomic_DNA"/>
</dbReference>
<sequence>MITESNSGVEKYTAMELAKRSAHVILACRDRKRTEEALKEICKLSGSNNVEIEIVDLASLKSIQKCAKRLRGRLPKLDVLINNAGVMMTSEKSVDGYEINFAVNHLGHFLLTNLLLDLMENALSARIINVSSIILNITINWDDINFTKPYWKFNAYSHSKLANILFTNELSRRLQSCLHPGVIRTEVIRNILGHYQIILNTLILLLTPIWYCLIKSPEQGAQTSIYLASDRRLNYVTGKYFKECKECSSSKASLDQQAAKRLSKLSEEMTHLDDALKYIANNRCLKNIDRNKWDRLSRNDLLHDEYRERFYELNEDEDTTKFLKQSEEKSDNAPIQIINSLLTSLLTLFITQTSANGLLNPRRMFCINCIPRFKTLLDIDSHEESQFTTLLDISAAFDS</sequence>
<keyword evidence="1" id="KW-0560">Oxidoreductase</keyword>
<dbReference type="PANTHER" id="PTHR43157">
    <property type="entry name" value="PHOSPHATIDYLINOSITOL-GLYCAN BIOSYNTHESIS CLASS F PROTEIN-RELATED"/>
    <property type="match status" value="1"/>
</dbReference>
<dbReference type="PANTHER" id="PTHR43157:SF71">
    <property type="entry name" value="RETINOL DEHYDROGENASE 13"/>
    <property type="match status" value="1"/>
</dbReference>
<dbReference type="InterPro" id="IPR007884">
    <property type="entry name" value="METL9"/>
</dbReference>
<evidence type="ECO:0000313" key="6">
    <source>
        <dbReference type="Proteomes" id="UP000663877"/>
    </source>
</evidence>
<accession>A0A815HQI2</accession>